<dbReference type="InterPro" id="IPR034242">
    <property type="entry name" value="MauL"/>
</dbReference>
<evidence type="ECO:0000256" key="1">
    <source>
        <dbReference type="SAM" id="MobiDB-lite"/>
    </source>
</evidence>
<proteinExistence type="predicted"/>
<feature type="compositionally biased region" description="Basic residues" evidence="1">
    <location>
        <begin position="199"/>
        <end position="210"/>
    </location>
</feature>
<reference evidence="4" key="1">
    <citation type="journal article" date="2019" name="Int. J. Syst. Evol. Microbiol.">
        <title>The Global Catalogue of Microorganisms (GCM) 10K type strain sequencing project: providing services to taxonomists for standard genome sequencing and annotation.</title>
        <authorList>
            <consortium name="The Broad Institute Genomics Platform"/>
            <consortium name="The Broad Institute Genome Sequencing Center for Infectious Disease"/>
            <person name="Wu L."/>
            <person name="Ma J."/>
        </authorList>
    </citation>
    <scope>NUCLEOTIDE SEQUENCE [LARGE SCALE GENOMIC DNA]</scope>
    <source>
        <strain evidence="4">CGMCC 1.16031</strain>
    </source>
</reference>
<feature type="chain" id="PRO_5046832559" evidence="2">
    <location>
        <begin position="19"/>
        <end position="210"/>
    </location>
</feature>
<name>A0ABW1XR93_9ALTE</name>
<dbReference type="EMBL" id="JBHSUS010000001">
    <property type="protein sequence ID" value="MFC6441245.1"/>
    <property type="molecule type" value="Genomic_DNA"/>
</dbReference>
<feature type="signal peptide" evidence="2">
    <location>
        <begin position="1"/>
        <end position="18"/>
    </location>
</feature>
<sequence>MKLVLFISLIAFSLGCGARQLTVLDQQGQPVADLVVSYPATPAYQPTDSLAVMDQINKQFSPQVLIIQAGQQVIFPNSDDIRHHVYSFSPTKPFELKLYAGSDAPPVQFDTPGIVVLGCNIHDGMIGYIYVNDGRGTALSNSQGELNIPAEITTLSLWHPRQQLSVVERTSITLAPGQQQIILPFSLVPPAEPSSKGTKFGRKLRPQGQP</sequence>
<dbReference type="PROSITE" id="PS51257">
    <property type="entry name" value="PROKAR_LIPOPROTEIN"/>
    <property type="match status" value="1"/>
</dbReference>
<dbReference type="Proteomes" id="UP001596364">
    <property type="component" value="Unassembled WGS sequence"/>
</dbReference>
<evidence type="ECO:0000256" key="2">
    <source>
        <dbReference type="SAM" id="SignalP"/>
    </source>
</evidence>
<dbReference type="CDD" id="cd04221">
    <property type="entry name" value="MauL"/>
    <property type="match status" value="1"/>
</dbReference>
<feature type="region of interest" description="Disordered" evidence="1">
    <location>
        <begin position="191"/>
        <end position="210"/>
    </location>
</feature>
<accession>A0ABW1XR93</accession>
<evidence type="ECO:0000313" key="3">
    <source>
        <dbReference type="EMBL" id="MFC6441245.1"/>
    </source>
</evidence>
<organism evidence="3 4">
    <name type="scientific">Pseudobowmanella zhangzhouensis</name>
    <dbReference type="NCBI Taxonomy" id="1537679"/>
    <lineage>
        <taxon>Bacteria</taxon>
        <taxon>Pseudomonadati</taxon>
        <taxon>Pseudomonadota</taxon>
        <taxon>Gammaproteobacteria</taxon>
        <taxon>Alteromonadales</taxon>
        <taxon>Alteromonadaceae</taxon>
    </lineage>
</organism>
<dbReference type="RefSeq" id="WP_131258423.1">
    <property type="nucleotide sequence ID" value="NZ_JBHSUS010000001.1"/>
</dbReference>
<dbReference type="SUPFAM" id="SSF49503">
    <property type="entry name" value="Cupredoxins"/>
    <property type="match status" value="1"/>
</dbReference>
<keyword evidence="2" id="KW-0732">Signal</keyword>
<gene>
    <name evidence="3" type="ORF">ACFP85_13920</name>
</gene>
<keyword evidence="4" id="KW-1185">Reference proteome</keyword>
<dbReference type="Gene3D" id="2.60.40.420">
    <property type="entry name" value="Cupredoxins - blue copper proteins"/>
    <property type="match status" value="1"/>
</dbReference>
<protein>
    <submittedName>
        <fullName evidence="3">Methylamine utilization protein</fullName>
    </submittedName>
</protein>
<dbReference type="InterPro" id="IPR008972">
    <property type="entry name" value="Cupredoxin"/>
</dbReference>
<evidence type="ECO:0000313" key="4">
    <source>
        <dbReference type="Proteomes" id="UP001596364"/>
    </source>
</evidence>
<comment type="caution">
    <text evidence="3">The sequence shown here is derived from an EMBL/GenBank/DDBJ whole genome shotgun (WGS) entry which is preliminary data.</text>
</comment>